<gene>
    <name evidence="2" type="ORF">C2S53_019894</name>
</gene>
<dbReference type="Pfam" id="PF02458">
    <property type="entry name" value="Transferase"/>
    <property type="match status" value="1"/>
</dbReference>
<dbReference type="Proteomes" id="UP001190926">
    <property type="component" value="Unassembled WGS sequence"/>
</dbReference>
<accession>A0AAD4J5R0</accession>
<dbReference type="SUPFAM" id="SSF52777">
    <property type="entry name" value="CoA-dependent acyltransferases"/>
    <property type="match status" value="1"/>
</dbReference>
<dbReference type="PANTHER" id="PTHR31642:SF189">
    <property type="entry name" value="ACYLTRANSFERASE GLAUCE"/>
    <property type="match status" value="1"/>
</dbReference>
<organism evidence="2 3">
    <name type="scientific">Perilla frutescens var. hirtella</name>
    <name type="common">Perilla citriodora</name>
    <name type="synonym">Perilla setoyensis</name>
    <dbReference type="NCBI Taxonomy" id="608512"/>
    <lineage>
        <taxon>Eukaryota</taxon>
        <taxon>Viridiplantae</taxon>
        <taxon>Streptophyta</taxon>
        <taxon>Embryophyta</taxon>
        <taxon>Tracheophyta</taxon>
        <taxon>Spermatophyta</taxon>
        <taxon>Magnoliopsida</taxon>
        <taxon>eudicotyledons</taxon>
        <taxon>Gunneridae</taxon>
        <taxon>Pentapetalae</taxon>
        <taxon>asterids</taxon>
        <taxon>lamiids</taxon>
        <taxon>Lamiales</taxon>
        <taxon>Lamiaceae</taxon>
        <taxon>Nepetoideae</taxon>
        <taxon>Elsholtzieae</taxon>
        <taxon>Perilla</taxon>
    </lineage>
</organism>
<proteinExistence type="inferred from homology"/>
<comment type="similarity">
    <text evidence="1">Belongs to the plant acyltransferase family.</text>
</comment>
<evidence type="ECO:0000313" key="3">
    <source>
        <dbReference type="Proteomes" id="UP001190926"/>
    </source>
</evidence>
<dbReference type="PANTHER" id="PTHR31642">
    <property type="entry name" value="TRICHOTHECENE 3-O-ACETYLTRANSFERASE"/>
    <property type="match status" value="1"/>
</dbReference>
<sequence length="454" mass="50413">MQDLKLTFHESSLIFPLQPTQKRSFYLSNIDRMLNYSIPTVYFFAASPDFPPPLAAEKLKLAAQRVLVPYDYMAGRLNLNTDSGRLEIDCNSAGAGFVVASSDFSLHQLGDLVRPNLGFRRLAVQTLDNVDNDNQPLFILQITSFKCGGFSIGLCVNHILLDGMSAKGFNENLASQAFDDKPLAVVPCFDRRLLAARSPPRVSFEHREFFKPDLGPGLPVFDCEREELEYRVFQLSPSNVNFLKEMAAKSSETTANARISSLSAAAALMWKCKALSRDGEYDKERVSNLLNVLDLRSRLQPPLPAEYCGNALLVSYASARCEDIDKLEFSELVKMVAEGPARVTDEYAKSAIDWLEINGGLPFGEYMVSSWLRLGFEAVVFPWGKAAHTGPVVSHRKDICWVFPTVDGVNALVSLPPPEMERFEAHFRKFFSPETNRAAETAVHIPAAAVVAIS</sequence>
<dbReference type="AlphaFoldDB" id="A0AAD4J5R0"/>
<name>A0AAD4J5R0_PERFH</name>
<dbReference type="InterPro" id="IPR023213">
    <property type="entry name" value="CAT-like_dom_sf"/>
</dbReference>
<reference evidence="2 3" key="1">
    <citation type="journal article" date="2021" name="Nat. Commun.">
        <title>Incipient diploidization of the medicinal plant Perilla within 10,000 years.</title>
        <authorList>
            <person name="Zhang Y."/>
            <person name="Shen Q."/>
            <person name="Leng L."/>
            <person name="Zhang D."/>
            <person name="Chen S."/>
            <person name="Shi Y."/>
            <person name="Ning Z."/>
            <person name="Chen S."/>
        </authorList>
    </citation>
    <scope>NUCLEOTIDE SEQUENCE [LARGE SCALE GENOMIC DNA]</scope>
    <source>
        <strain evidence="3">cv. PC099</strain>
    </source>
</reference>
<comment type="caution">
    <text evidence="2">The sequence shown here is derived from an EMBL/GenBank/DDBJ whole genome shotgun (WGS) entry which is preliminary data.</text>
</comment>
<keyword evidence="3" id="KW-1185">Reference proteome</keyword>
<dbReference type="Gene3D" id="3.30.559.10">
    <property type="entry name" value="Chloramphenicol acetyltransferase-like domain"/>
    <property type="match status" value="2"/>
</dbReference>
<evidence type="ECO:0000256" key="1">
    <source>
        <dbReference type="ARBA" id="ARBA00009861"/>
    </source>
</evidence>
<evidence type="ECO:0000313" key="2">
    <source>
        <dbReference type="EMBL" id="KAH6827587.1"/>
    </source>
</evidence>
<dbReference type="EMBL" id="SDAM02000148">
    <property type="protein sequence ID" value="KAH6827587.1"/>
    <property type="molecule type" value="Genomic_DNA"/>
</dbReference>
<dbReference type="InterPro" id="IPR050317">
    <property type="entry name" value="Plant_Fungal_Acyltransferase"/>
</dbReference>
<dbReference type="GO" id="GO:0016747">
    <property type="term" value="F:acyltransferase activity, transferring groups other than amino-acyl groups"/>
    <property type="evidence" value="ECO:0007669"/>
    <property type="project" value="TreeGrafter"/>
</dbReference>
<protein>
    <submittedName>
        <fullName evidence="2">Uncharacterized protein</fullName>
    </submittedName>
</protein>